<protein>
    <submittedName>
        <fullName evidence="1">Uncharacterized protein</fullName>
    </submittedName>
</protein>
<dbReference type="EMBL" id="JBBKAK010000001">
    <property type="protein sequence ID" value="MEJ8672663.1"/>
    <property type="molecule type" value="Genomic_DNA"/>
</dbReference>
<reference evidence="1 2" key="1">
    <citation type="submission" date="2024-03" db="EMBL/GenBank/DDBJ databases">
        <title>Novel Streptomyces species of biotechnological and ecological value are a feature of Machair soil.</title>
        <authorList>
            <person name="Prole J.R."/>
            <person name="Goodfellow M."/>
            <person name="Allenby N."/>
            <person name="Ward A.C."/>
        </authorList>
    </citation>
    <scope>NUCLEOTIDE SEQUENCE [LARGE SCALE GENOMIC DNA]</scope>
    <source>
        <strain evidence="1 2">MS1.AVA.1</strain>
    </source>
</reference>
<proteinExistence type="predicted"/>
<evidence type="ECO:0000313" key="1">
    <source>
        <dbReference type="EMBL" id="MEJ8672663.1"/>
    </source>
</evidence>
<accession>A0ABU8UUT3</accession>
<dbReference type="Proteomes" id="UP001376459">
    <property type="component" value="Unassembled WGS sequence"/>
</dbReference>
<sequence>MLPEELEGALVREGRSASRLVTGTCGHGGIAEALLGVGEPDRRRARALSDGRRTPQ</sequence>
<gene>
    <name evidence="1" type="ORF">WKI71_43040</name>
</gene>
<keyword evidence="2" id="KW-1185">Reference proteome</keyword>
<organism evidence="1 2">
    <name type="scientific">Streptomyces machairae</name>
    <dbReference type="NCBI Taxonomy" id="3134109"/>
    <lineage>
        <taxon>Bacteria</taxon>
        <taxon>Bacillati</taxon>
        <taxon>Actinomycetota</taxon>
        <taxon>Actinomycetes</taxon>
        <taxon>Kitasatosporales</taxon>
        <taxon>Streptomycetaceae</taxon>
        <taxon>Streptomyces</taxon>
    </lineage>
</organism>
<name>A0ABU8UUT3_9ACTN</name>
<evidence type="ECO:0000313" key="2">
    <source>
        <dbReference type="Proteomes" id="UP001376459"/>
    </source>
</evidence>
<comment type="caution">
    <text evidence="1">The sequence shown here is derived from an EMBL/GenBank/DDBJ whole genome shotgun (WGS) entry which is preliminary data.</text>
</comment>